<proteinExistence type="predicted"/>
<evidence type="ECO:0000313" key="2">
    <source>
        <dbReference type="EMBL" id="KAF2444319.1"/>
    </source>
</evidence>
<dbReference type="InterPro" id="IPR036047">
    <property type="entry name" value="F-box-like_dom_sf"/>
</dbReference>
<dbReference type="InterPro" id="IPR001810">
    <property type="entry name" value="F-box_dom"/>
</dbReference>
<reference evidence="2" key="1">
    <citation type="journal article" date="2020" name="Stud. Mycol.">
        <title>101 Dothideomycetes genomes: a test case for predicting lifestyles and emergence of pathogens.</title>
        <authorList>
            <person name="Haridas S."/>
            <person name="Albert R."/>
            <person name="Binder M."/>
            <person name="Bloem J."/>
            <person name="Labutti K."/>
            <person name="Salamov A."/>
            <person name="Andreopoulos B."/>
            <person name="Baker S."/>
            <person name="Barry K."/>
            <person name="Bills G."/>
            <person name="Bluhm B."/>
            <person name="Cannon C."/>
            <person name="Castanera R."/>
            <person name="Culley D."/>
            <person name="Daum C."/>
            <person name="Ezra D."/>
            <person name="Gonzalez J."/>
            <person name="Henrissat B."/>
            <person name="Kuo A."/>
            <person name="Liang C."/>
            <person name="Lipzen A."/>
            <person name="Lutzoni F."/>
            <person name="Magnuson J."/>
            <person name="Mondo S."/>
            <person name="Nolan M."/>
            <person name="Ohm R."/>
            <person name="Pangilinan J."/>
            <person name="Park H.-J."/>
            <person name="Ramirez L."/>
            <person name="Alfaro M."/>
            <person name="Sun H."/>
            <person name="Tritt A."/>
            <person name="Yoshinaga Y."/>
            <person name="Zwiers L.-H."/>
            <person name="Turgeon B."/>
            <person name="Goodwin S."/>
            <person name="Spatafora J."/>
            <person name="Crous P."/>
            <person name="Grigoriev I."/>
        </authorList>
    </citation>
    <scope>NUCLEOTIDE SEQUENCE</scope>
    <source>
        <strain evidence="2">CBS 690.94</strain>
    </source>
</reference>
<dbReference type="PROSITE" id="PS50181">
    <property type="entry name" value="FBOX"/>
    <property type="match status" value="1"/>
</dbReference>
<dbReference type="AlphaFoldDB" id="A0A9P4UAB0"/>
<comment type="caution">
    <text evidence="2">The sequence shown here is derived from an EMBL/GenBank/DDBJ whole genome shotgun (WGS) entry which is preliminary data.</text>
</comment>
<organism evidence="2 3">
    <name type="scientific">Karstenula rhodostoma CBS 690.94</name>
    <dbReference type="NCBI Taxonomy" id="1392251"/>
    <lineage>
        <taxon>Eukaryota</taxon>
        <taxon>Fungi</taxon>
        <taxon>Dikarya</taxon>
        <taxon>Ascomycota</taxon>
        <taxon>Pezizomycotina</taxon>
        <taxon>Dothideomycetes</taxon>
        <taxon>Pleosporomycetidae</taxon>
        <taxon>Pleosporales</taxon>
        <taxon>Massarineae</taxon>
        <taxon>Didymosphaeriaceae</taxon>
        <taxon>Karstenula</taxon>
    </lineage>
</organism>
<dbReference type="OrthoDB" id="40579at2759"/>
<evidence type="ECO:0000313" key="3">
    <source>
        <dbReference type="Proteomes" id="UP000799764"/>
    </source>
</evidence>
<keyword evidence="3" id="KW-1185">Reference proteome</keyword>
<gene>
    <name evidence="2" type="ORF">P171DRAFT_361703</name>
</gene>
<evidence type="ECO:0000259" key="1">
    <source>
        <dbReference type="PROSITE" id="PS50181"/>
    </source>
</evidence>
<accession>A0A9P4UAB0</accession>
<dbReference type="SUPFAM" id="SSF81383">
    <property type="entry name" value="F-box domain"/>
    <property type="match status" value="1"/>
</dbReference>
<sequence length="420" mass="48115">MDIDPNAEDDTYALFKHAVLSQPDSGTERTGPPPKHKCFRGMGYAGRFITAEEMRGCNTAQCLLNKAHHSAAAEEPDDQDFEREGSFYLSGLCGHVCSRDGGGEEFVPARHGVADAFVDSWVWQNVRYSETAVPFHPACFDIFSRLSRTRFGYINVEALGNWIFDSNHDDVDHVSSDPNVRSSSRQWWDHLDGCEYLGANPLIIPRLAPILQAAIGKDDSFNPQNGAFDIPSNEGAEDVFSSLPLELRLQTLSCLGSSDIANLRLASRTFRQLPILLWRDLLLKEMPYLWEVWSDDLPFIWATVQFEDVVEHEKVEMEIRTWRTRTQDIIKAELPETLDAWQQHVDEILLRRATSLWEKKRADTLEKMVTRLPALNTNWYKVYTGITRNWEELKGLQNRRRVWKDIGVIVEKLDEYTLPA</sequence>
<dbReference type="Proteomes" id="UP000799764">
    <property type="component" value="Unassembled WGS sequence"/>
</dbReference>
<name>A0A9P4UAB0_9PLEO</name>
<dbReference type="EMBL" id="MU001501">
    <property type="protein sequence ID" value="KAF2444319.1"/>
    <property type="molecule type" value="Genomic_DNA"/>
</dbReference>
<protein>
    <recommendedName>
        <fullName evidence="1">F-box domain-containing protein</fullName>
    </recommendedName>
</protein>
<dbReference type="Pfam" id="PF00646">
    <property type="entry name" value="F-box"/>
    <property type="match status" value="1"/>
</dbReference>
<feature type="domain" description="F-box" evidence="1">
    <location>
        <begin position="237"/>
        <end position="281"/>
    </location>
</feature>